<dbReference type="InterPro" id="IPR051060">
    <property type="entry name" value="Carbamoyltrans_HypF-like"/>
</dbReference>
<evidence type="ECO:0000259" key="10">
    <source>
        <dbReference type="PROSITE" id="PS51160"/>
    </source>
</evidence>
<evidence type="ECO:0000256" key="2">
    <source>
        <dbReference type="ARBA" id="ARBA00008097"/>
    </source>
</evidence>
<dbReference type="PROSITE" id="PS51160">
    <property type="entry name" value="ACYLPHOSPHATASE_3"/>
    <property type="match status" value="1"/>
</dbReference>
<name>A0A1I5LPF4_9BACT</name>
<feature type="active site" evidence="9">
    <location>
        <position position="37"/>
    </location>
</feature>
<evidence type="ECO:0000259" key="11">
    <source>
        <dbReference type="PROSITE" id="PS51163"/>
    </source>
</evidence>
<dbReference type="Pfam" id="PF07503">
    <property type="entry name" value="zf-HYPF"/>
    <property type="match status" value="2"/>
</dbReference>
<dbReference type="PROSITE" id="PS00150">
    <property type="entry name" value="ACYLPHOSPHATASE_1"/>
    <property type="match status" value="1"/>
</dbReference>
<comment type="catalytic activity">
    <reaction evidence="7">
        <text>C-terminal L-cysteinyl-[HypE protein] + carbamoyl phosphate + ATP + H2O = C-terminal S-carboxamide-L-cysteinyl-[HypE protein] + AMP + phosphate + diphosphate + H(+)</text>
        <dbReference type="Rhea" id="RHEA:55636"/>
        <dbReference type="Rhea" id="RHEA-COMP:14247"/>
        <dbReference type="Rhea" id="RHEA-COMP:14392"/>
        <dbReference type="ChEBI" id="CHEBI:15377"/>
        <dbReference type="ChEBI" id="CHEBI:15378"/>
        <dbReference type="ChEBI" id="CHEBI:30616"/>
        <dbReference type="ChEBI" id="CHEBI:33019"/>
        <dbReference type="ChEBI" id="CHEBI:43474"/>
        <dbReference type="ChEBI" id="CHEBI:58228"/>
        <dbReference type="ChEBI" id="CHEBI:76913"/>
        <dbReference type="ChEBI" id="CHEBI:139126"/>
        <dbReference type="ChEBI" id="CHEBI:456215"/>
    </reaction>
</comment>
<dbReference type="Gene3D" id="3.90.870.50">
    <property type="match status" value="1"/>
</dbReference>
<dbReference type="GO" id="GO:0016874">
    <property type="term" value="F:ligase activity"/>
    <property type="evidence" value="ECO:0007669"/>
    <property type="project" value="UniProtKB-UniRule"/>
</dbReference>
<dbReference type="Pfam" id="PF22521">
    <property type="entry name" value="HypF_C_2"/>
    <property type="match status" value="1"/>
</dbReference>
<evidence type="ECO:0000256" key="4">
    <source>
        <dbReference type="ARBA" id="ARBA00022723"/>
    </source>
</evidence>
<dbReference type="Gene3D" id="3.30.110.120">
    <property type="match status" value="1"/>
</dbReference>
<feature type="domain" description="Acylphosphatase-like" evidence="10">
    <location>
        <begin position="4"/>
        <end position="90"/>
    </location>
</feature>
<organism evidence="12 13">
    <name type="scientific">Hydrogenimonas thermophila</name>
    <dbReference type="NCBI Taxonomy" id="223786"/>
    <lineage>
        <taxon>Bacteria</taxon>
        <taxon>Pseudomonadati</taxon>
        <taxon>Campylobacterota</taxon>
        <taxon>Epsilonproteobacteria</taxon>
        <taxon>Campylobacterales</taxon>
        <taxon>Hydrogenimonadaceae</taxon>
        <taxon>Hydrogenimonas</taxon>
    </lineage>
</organism>
<dbReference type="InterPro" id="IPR017968">
    <property type="entry name" value="Acylphosphatase_CS"/>
</dbReference>
<dbReference type="PIRSF" id="PIRSF006256">
    <property type="entry name" value="CMPcnvr_hdrg_mat"/>
    <property type="match status" value="1"/>
</dbReference>
<dbReference type="AlphaFoldDB" id="A0A1I5LPF4"/>
<evidence type="ECO:0000313" key="13">
    <source>
        <dbReference type="Proteomes" id="UP000199227"/>
    </source>
</evidence>
<dbReference type="InterPro" id="IPR036046">
    <property type="entry name" value="Acylphosphatase-like_dom_sf"/>
</dbReference>
<reference evidence="12 13" key="1">
    <citation type="submission" date="2016-10" db="EMBL/GenBank/DDBJ databases">
        <authorList>
            <person name="de Groot N.N."/>
        </authorList>
    </citation>
    <scope>NUCLEOTIDE SEQUENCE [LARGE SCALE GENOMIC DNA]</scope>
    <source>
        <strain evidence="12 13">EP1-55-1</strain>
    </source>
</reference>
<dbReference type="PANTHER" id="PTHR42959:SF1">
    <property type="entry name" value="CARBAMOYLTRANSFERASE HYPF"/>
    <property type="match status" value="1"/>
</dbReference>
<dbReference type="SUPFAM" id="SSF53067">
    <property type="entry name" value="Actin-like ATPase domain"/>
    <property type="match status" value="1"/>
</dbReference>
<keyword evidence="6" id="KW-0862">Zinc</keyword>
<dbReference type="PANTHER" id="PTHR42959">
    <property type="entry name" value="CARBAMOYLTRANSFERASE"/>
    <property type="match status" value="1"/>
</dbReference>
<dbReference type="OrthoDB" id="9808093at2"/>
<evidence type="ECO:0000256" key="3">
    <source>
        <dbReference type="ARBA" id="ARBA00022598"/>
    </source>
</evidence>
<gene>
    <name evidence="12" type="ORF">SAMN05216234_103103</name>
</gene>
<sequence length="752" mass="84063">MIKHFHITVTGVVQGVGFRPFVYRVAKNLGLKGSVSNTATGVKIHIEGPKERIDKFLESLEQKPPPLAKVENIIAKELELAGFETFEIISSDDKNEKVTSVSPDVTLCEACLNEMRDPSNRRYRYPFINCTDCGPRYTITKTVPYDRPNTSMAKFEMCPDCKKEYEDPMNRRYHAQPISCWNCGPKLSLLNNSGNILECDDPIKESAKRLKNGEIVAVKGLGGFHLMCNACDENSVQLLRERKRRPSKPLAIMVKGVKEAKILADFSEIEKEWLTSKERPIVLLKKREGSNLAPSVAPNIDRIGVMLPYTPLHELLFDYIDFPLVATSANLSDEPIIRDSKELIEKLGSVVDAVLDHDRDIVNACDDSVMQVAGSQPLWLRVARGIAPLTFSLKKPIERKIVAVGANQKSTIALGFSDRIVLSPHIGDLNTIEAMDYFERTINTFKNFYDFTPDTIVHDKHPGYETTKWAKEQNSKSKDLGILEVQHHYAHALGVMAEYGLYDEQVVAFCWDGTGYGDDGTIWGGEVMLADAKGFERIATISPFKLIGADRAVKEPRRVALSLLFEIFTLEEILALSLPTVKAFSSSEIKMLYKAWERGINSPKTSSMGRLFDAISSLCGICQRSGFEGESGMLIEAAATVPDAKPYSFNIEDGEIKWQNMVCEIVKNPDQETVASRFLATLIEIVFVIASKYPDKPLLFAGGVFQNRTLIEKILARCKKDGRKFYFPSKVSPNDGAVALGQVWYGINQYII</sequence>
<keyword evidence="9" id="KW-0378">Hydrolase</keyword>
<dbReference type="Gene3D" id="3.30.420.40">
    <property type="match status" value="1"/>
</dbReference>
<feature type="domain" description="YrdC-like" evidence="11">
    <location>
        <begin position="200"/>
        <end position="385"/>
    </location>
</feature>
<proteinExistence type="inferred from homology"/>
<dbReference type="UniPathway" id="UPA00335"/>
<protein>
    <recommendedName>
        <fullName evidence="8">Carbamoyltransferase</fullName>
        <ecNumber evidence="8">6.2.-.-</ecNumber>
    </recommendedName>
</protein>
<dbReference type="Pfam" id="PF17788">
    <property type="entry name" value="HypF_C"/>
    <property type="match status" value="1"/>
</dbReference>
<dbReference type="InterPro" id="IPR006070">
    <property type="entry name" value="Sua5-like_dom"/>
</dbReference>
<dbReference type="InterPro" id="IPR001792">
    <property type="entry name" value="Acylphosphatase-like_dom"/>
</dbReference>
<dbReference type="Proteomes" id="UP000199227">
    <property type="component" value="Unassembled WGS sequence"/>
</dbReference>
<comment type="catalytic activity">
    <reaction evidence="9">
        <text>an acyl phosphate + H2O = a carboxylate + phosphate + H(+)</text>
        <dbReference type="Rhea" id="RHEA:14965"/>
        <dbReference type="ChEBI" id="CHEBI:15377"/>
        <dbReference type="ChEBI" id="CHEBI:15378"/>
        <dbReference type="ChEBI" id="CHEBI:29067"/>
        <dbReference type="ChEBI" id="CHEBI:43474"/>
        <dbReference type="ChEBI" id="CHEBI:59918"/>
        <dbReference type="EC" id="3.6.1.7"/>
    </reaction>
</comment>
<keyword evidence="5" id="KW-0863">Zinc-finger</keyword>
<dbReference type="InterPro" id="IPR004421">
    <property type="entry name" value="Carbamoyltransferase_HypF"/>
</dbReference>
<dbReference type="Gene3D" id="3.30.420.360">
    <property type="match status" value="1"/>
</dbReference>
<dbReference type="Pfam" id="PF00708">
    <property type="entry name" value="Acylphosphatase"/>
    <property type="match status" value="1"/>
</dbReference>
<accession>A0A1I5LPF4</accession>
<dbReference type="InterPro" id="IPR041440">
    <property type="entry name" value="HypF_C"/>
</dbReference>
<evidence type="ECO:0000256" key="9">
    <source>
        <dbReference type="PROSITE-ProRule" id="PRU00520"/>
    </source>
</evidence>
<feature type="active site" evidence="9">
    <location>
        <position position="19"/>
    </location>
</feature>
<comment type="similarity">
    <text evidence="2 8">Belongs to the carbamoyltransferase HypF family.</text>
</comment>
<dbReference type="NCBIfam" id="TIGR00143">
    <property type="entry name" value="hypF"/>
    <property type="match status" value="1"/>
</dbReference>
<evidence type="ECO:0000256" key="7">
    <source>
        <dbReference type="ARBA" id="ARBA00048220"/>
    </source>
</evidence>
<dbReference type="GO" id="GO:0003998">
    <property type="term" value="F:acylphosphatase activity"/>
    <property type="evidence" value="ECO:0007669"/>
    <property type="project" value="UniProtKB-EC"/>
</dbReference>
<dbReference type="SUPFAM" id="SSF54975">
    <property type="entry name" value="Acylphosphatase/BLUF domain-like"/>
    <property type="match status" value="1"/>
</dbReference>
<keyword evidence="4" id="KW-0479">Metal-binding</keyword>
<dbReference type="InterPro" id="IPR043129">
    <property type="entry name" value="ATPase_NBD"/>
</dbReference>
<dbReference type="EC" id="6.2.-.-" evidence="8"/>
<dbReference type="InterPro" id="IPR011125">
    <property type="entry name" value="Znf_HypF"/>
</dbReference>
<dbReference type="STRING" id="223786.SAMN05216234_103103"/>
<dbReference type="Pfam" id="PF01300">
    <property type="entry name" value="Sua5_yciO_yrdC"/>
    <property type="match status" value="1"/>
</dbReference>
<dbReference type="InterPro" id="IPR055128">
    <property type="entry name" value="HypF_C_2"/>
</dbReference>
<evidence type="ECO:0000256" key="6">
    <source>
        <dbReference type="ARBA" id="ARBA00022833"/>
    </source>
</evidence>
<evidence type="ECO:0000313" key="12">
    <source>
        <dbReference type="EMBL" id="SFO98706.1"/>
    </source>
</evidence>
<dbReference type="GO" id="GO:0003725">
    <property type="term" value="F:double-stranded RNA binding"/>
    <property type="evidence" value="ECO:0007669"/>
    <property type="project" value="InterPro"/>
</dbReference>
<dbReference type="GO" id="GO:0051604">
    <property type="term" value="P:protein maturation"/>
    <property type="evidence" value="ECO:0007669"/>
    <property type="project" value="TreeGrafter"/>
</dbReference>
<keyword evidence="13" id="KW-1185">Reference proteome</keyword>
<keyword evidence="3" id="KW-0436">Ligase</keyword>
<keyword evidence="12" id="KW-0808">Transferase</keyword>
<evidence type="ECO:0000256" key="8">
    <source>
        <dbReference type="PIRNR" id="PIRNR006256"/>
    </source>
</evidence>
<comment type="pathway">
    <text evidence="1">Protein modification; [NiFe] hydrogenase maturation.</text>
</comment>
<dbReference type="PROSITE" id="PS51163">
    <property type="entry name" value="YRDC"/>
    <property type="match status" value="1"/>
</dbReference>
<dbReference type="InterPro" id="IPR017945">
    <property type="entry name" value="DHBP_synth_RibB-like_a/b_dom"/>
</dbReference>
<evidence type="ECO:0000256" key="5">
    <source>
        <dbReference type="ARBA" id="ARBA00022771"/>
    </source>
</evidence>
<dbReference type="EMBL" id="FOXB01000003">
    <property type="protein sequence ID" value="SFO98706.1"/>
    <property type="molecule type" value="Genomic_DNA"/>
</dbReference>
<evidence type="ECO:0000256" key="1">
    <source>
        <dbReference type="ARBA" id="ARBA00004711"/>
    </source>
</evidence>
<dbReference type="GO" id="GO:0016743">
    <property type="term" value="F:carboxyl- or carbamoyltransferase activity"/>
    <property type="evidence" value="ECO:0007669"/>
    <property type="project" value="UniProtKB-UniRule"/>
</dbReference>
<dbReference type="GO" id="GO:0008270">
    <property type="term" value="F:zinc ion binding"/>
    <property type="evidence" value="ECO:0007669"/>
    <property type="project" value="UniProtKB-KW"/>
</dbReference>
<dbReference type="RefSeq" id="WP_092910567.1">
    <property type="nucleotide sequence ID" value="NZ_CP136592.1"/>
</dbReference>
<dbReference type="SUPFAM" id="SSF55821">
    <property type="entry name" value="YrdC/RibB"/>
    <property type="match status" value="1"/>
</dbReference>